<feature type="compositionally biased region" description="Pro residues" evidence="1">
    <location>
        <begin position="20"/>
        <end position="31"/>
    </location>
</feature>
<feature type="region of interest" description="Disordered" evidence="1">
    <location>
        <begin position="1"/>
        <end position="50"/>
    </location>
</feature>
<name>A0ABZ1LN18_9ACTN</name>
<evidence type="ECO:0000313" key="2">
    <source>
        <dbReference type="EMBL" id="WTR75899.1"/>
    </source>
</evidence>
<proteinExistence type="predicted"/>
<dbReference type="Pfam" id="PF19698">
    <property type="entry name" value="DUF6197"/>
    <property type="match status" value="1"/>
</dbReference>
<sequence length="173" mass="18742">MPALITAELHAQPVARRAPAGPPPVTPAPRWPPRDPRVQPPPPAPPTWGQRLVPGTAQRLMAGLGLWQAPTPLPPSLHLLHTVGVLETYGWCKSLDVDPKGRLCMRGAQSLLEKTGHVTPAARHRAVDHMHTILAGADVHMPFYAWNDLPGRTFPHVAALLTRAAEHAHQIGD</sequence>
<geneLocation type="plasmid" evidence="2 3">
    <name>unnamed1</name>
</geneLocation>
<dbReference type="EMBL" id="CP108189">
    <property type="protein sequence ID" value="WTR75899.1"/>
    <property type="molecule type" value="Genomic_DNA"/>
</dbReference>
<evidence type="ECO:0000313" key="3">
    <source>
        <dbReference type="Proteomes" id="UP001622594"/>
    </source>
</evidence>
<protein>
    <submittedName>
        <fullName evidence="2">Uncharacterized protein</fullName>
    </submittedName>
</protein>
<dbReference type="Proteomes" id="UP001622594">
    <property type="component" value="Plasmid unnamed1"/>
</dbReference>
<dbReference type="RefSeq" id="WP_406082997.1">
    <property type="nucleotide sequence ID" value="NZ_CP108189.1"/>
</dbReference>
<accession>A0ABZ1LN18</accession>
<organism evidence="2 3">
    <name type="scientific">Streptomyces zaomyceticus</name>
    <dbReference type="NCBI Taxonomy" id="68286"/>
    <lineage>
        <taxon>Bacteria</taxon>
        <taxon>Bacillati</taxon>
        <taxon>Actinomycetota</taxon>
        <taxon>Actinomycetes</taxon>
        <taxon>Kitasatosporales</taxon>
        <taxon>Streptomycetaceae</taxon>
        <taxon>Streptomyces</taxon>
    </lineage>
</organism>
<dbReference type="InterPro" id="IPR045677">
    <property type="entry name" value="DUF6197"/>
</dbReference>
<reference evidence="2 3" key="1">
    <citation type="submission" date="2022-10" db="EMBL/GenBank/DDBJ databases">
        <title>The complete genomes of actinobacterial strains from the NBC collection.</title>
        <authorList>
            <person name="Joergensen T.S."/>
            <person name="Alvarez Arevalo M."/>
            <person name="Sterndorff E.B."/>
            <person name="Faurdal D."/>
            <person name="Vuksanovic O."/>
            <person name="Mourched A.-S."/>
            <person name="Charusanti P."/>
            <person name="Shaw S."/>
            <person name="Blin K."/>
            <person name="Weber T."/>
        </authorList>
    </citation>
    <scope>NUCLEOTIDE SEQUENCE [LARGE SCALE GENOMIC DNA]</scope>
    <source>
        <strain evidence="2 3">NBC_00123</strain>
        <plasmid evidence="2 3">unnamed1</plasmid>
    </source>
</reference>
<keyword evidence="2" id="KW-0614">Plasmid</keyword>
<evidence type="ECO:0000256" key="1">
    <source>
        <dbReference type="SAM" id="MobiDB-lite"/>
    </source>
</evidence>
<gene>
    <name evidence="2" type="ORF">OG814_42365</name>
</gene>
<keyword evidence="3" id="KW-1185">Reference proteome</keyword>